<protein>
    <submittedName>
        <fullName evidence="1">Uncharacterized protein</fullName>
    </submittedName>
</protein>
<evidence type="ECO:0000313" key="1">
    <source>
        <dbReference type="EMBL" id="EWC61656.1"/>
    </source>
</evidence>
<comment type="caution">
    <text evidence="1">The sequence shown here is derived from an EMBL/GenBank/DDBJ whole genome shotgun (WGS) entry which is preliminary data.</text>
</comment>
<dbReference type="AlphaFoldDB" id="W7IYU3"/>
<sequence>MSAAFPAVVGVRTVMPWSSSRLVGTSVSLQVRKWETV</sequence>
<dbReference type="Proteomes" id="UP000019277">
    <property type="component" value="Unassembled WGS sequence"/>
</dbReference>
<accession>W7IYU3</accession>
<name>W7IYU3_9PSEU</name>
<organism evidence="1 2">
    <name type="scientific">Actinokineospora spheciospongiae</name>
    <dbReference type="NCBI Taxonomy" id="909613"/>
    <lineage>
        <taxon>Bacteria</taxon>
        <taxon>Bacillati</taxon>
        <taxon>Actinomycetota</taxon>
        <taxon>Actinomycetes</taxon>
        <taxon>Pseudonocardiales</taxon>
        <taxon>Pseudonocardiaceae</taxon>
        <taxon>Actinokineospora</taxon>
    </lineage>
</organism>
<evidence type="ECO:0000313" key="2">
    <source>
        <dbReference type="Proteomes" id="UP000019277"/>
    </source>
</evidence>
<reference evidence="1 2" key="1">
    <citation type="journal article" date="2014" name="Genome Announc.">
        <title>Draft Genome Sequence of the Antitrypanosomally Active Sponge-Associated Bacterium Actinokineospora sp. Strain EG49.</title>
        <authorList>
            <person name="Harjes J."/>
            <person name="Ryu T."/>
            <person name="Abdelmohsen U.R."/>
            <person name="Moitinho-Silva L."/>
            <person name="Horn H."/>
            <person name="Ravasi T."/>
            <person name="Hentschel U."/>
        </authorList>
    </citation>
    <scope>NUCLEOTIDE SEQUENCE [LARGE SCALE GENOMIC DNA]</scope>
    <source>
        <strain evidence="1 2">EG49</strain>
    </source>
</reference>
<keyword evidence="2" id="KW-1185">Reference proteome</keyword>
<dbReference type="EMBL" id="AYXG01000103">
    <property type="protein sequence ID" value="EWC61656.1"/>
    <property type="molecule type" value="Genomic_DNA"/>
</dbReference>
<gene>
    <name evidence="1" type="ORF">UO65_3014</name>
</gene>
<proteinExistence type="predicted"/>